<dbReference type="SUPFAM" id="SSF56219">
    <property type="entry name" value="DNase I-like"/>
    <property type="match status" value="1"/>
</dbReference>
<sequence>MACSQNTADIPQMSRRTFSESHPYQGYLTDSGGGKSVKCLHHSPIPKHTFFKEIKIATWNIKTLLDSNRKNSTTLPRRTAVIAKELERYDIDIIALQETHLTGFGQLEERGSGYTYFWSGSNESANKYGVAICVRTKLLRNGIISEPTCIDDRLMSINIIERDTKTVFISCYAPTNVQDENVKETFYENPFCVWS</sequence>
<protein>
    <submittedName>
        <fullName evidence="2">Craniofacial development protein 2</fullName>
    </submittedName>
</protein>
<organism evidence="2">
    <name type="scientific">Cacopsylla melanoneura</name>
    <dbReference type="NCBI Taxonomy" id="428564"/>
    <lineage>
        <taxon>Eukaryota</taxon>
        <taxon>Metazoa</taxon>
        <taxon>Ecdysozoa</taxon>
        <taxon>Arthropoda</taxon>
        <taxon>Hexapoda</taxon>
        <taxon>Insecta</taxon>
        <taxon>Pterygota</taxon>
        <taxon>Neoptera</taxon>
        <taxon>Paraneoptera</taxon>
        <taxon>Hemiptera</taxon>
        <taxon>Sternorrhyncha</taxon>
        <taxon>Psylloidea</taxon>
        <taxon>Psyllidae</taxon>
        <taxon>Psyllinae</taxon>
        <taxon>Cacopsylla</taxon>
    </lineage>
</organism>
<dbReference type="EMBL" id="HBUF01564576">
    <property type="protein sequence ID" value="CAG6763927.1"/>
    <property type="molecule type" value="Transcribed_RNA"/>
</dbReference>
<dbReference type="InterPro" id="IPR036691">
    <property type="entry name" value="Endo/exonu/phosph_ase_sf"/>
</dbReference>
<reference evidence="2" key="1">
    <citation type="submission" date="2021-05" db="EMBL/GenBank/DDBJ databases">
        <authorList>
            <person name="Alioto T."/>
            <person name="Alioto T."/>
            <person name="Gomez Garrido J."/>
        </authorList>
    </citation>
    <scope>NUCLEOTIDE SEQUENCE</scope>
</reference>
<dbReference type="InterPro" id="IPR005135">
    <property type="entry name" value="Endo/exonuclease/phosphatase"/>
</dbReference>
<accession>A0A8D9AGN6</accession>
<feature type="domain" description="Endonuclease/exonuclease/phosphatase" evidence="1">
    <location>
        <begin position="57"/>
        <end position="172"/>
    </location>
</feature>
<name>A0A8D9AGN6_9HEMI</name>
<dbReference type="AlphaFoldDB" id="A0A8D9AGN6"/>
<dbReference type="Pfam" id="PF03372">
    <property type="entry name" value="Exo_endo_phos"/>
    <property type="match status" value="1"/>
</dbReference>
<proteinExistence type="predicted"/>
<dbReference type="Gene3D" id="3.60.10.10">
    <property type="entry name" value="Endonuclease/exonuclease/phosphatase"/>
    <property type="match status" value="1"/>
</dbReference>
<dbReference type="GO" id="GO:0003824">
    <property type="term" value="F:catalytic activity"/>
    <property type="evidence" value="ECO:0007669"/>
    <property type="project" value="InterPro"/>
</dbReference>
<evidence type="ECO:0000259" key="1">
    <source>
        <dbReference type="Pfam" id="PF03372"/>
    </source>
</evidence>
<evidence type="ECO:0000313" key="2">
    <source>
        <dbReference type="EMBL" id="CAG6763927.1"/>
    </source>
</evidence>